<comment type="similarity">
    <text evidence="7">Belongs to the transcriptional regulatory Rex family.</text>
</comment>
<keyword evidence="11" id="KW-1185">Reference proteome</keyword>
<dbReference type="EMBL" id="CDGJ01000078">
    <property type="protein sequence ID" value="CEJ08172.1"/>
    <property type="molecule type" value="Genomic_DNA"/>
</dbReference>
<dbReference type="GO" id="GO:0005737">
    <property type="term" value="C:cytoplasm"/>
    <property type="evidence" value="ECO:0007669"/>
    <property type="project" value="UniProtKB-SubCell"/>
</dbReference>
<keyword evidence="1 7" id="KW-0963">Cytoplasm</keyword>
<keyword evidence="3 7" id="KW-0805">Transcription regulation</keyword>
<dbReference type="GO" id="GO:0003700">
    <property type="term" value="F:DNA-binding transcription factor activity"/>
    <property type="evidence" value="ECO:0007669"/>
    <property type="project" value="UniProtKB-UniRule"/>
</dbReference>
<dbReference type="SUPFAM" id="SSF51735">
    <property type="entry name" value="NAD(P)-binding Rossmann-fold domains"/>
    <property type="match status" value="1"/>
</dbReference>
<evidence type="ECO:0000256" key="3">
    <source>
        <dbReference type="ARBA" id="ARBA00023015"/>
    </source>
</evidence>
<dbReference type="Proteomes" id="UP000836597">
    <property type="component" value="Chromosome"/>
</dbReference>
<proteinExistence type="inferred from homology"/>
<name>A0A8S0WPK4_9FIRM</name>
<dbReference type="InterPro" id="IPR009718">
    <property type="entry name" value="Rex_DNA-bd_C_dom"/>
</dbReference>
<reference evidence="10" key="1">
    <citation type="submission" date="2014-11" db="EMBL/GenBank/DDBJ databases">
        <authorList>
            <person name="Hornung B.V."/>
        </authorList>
    </citation>
    <scope>NUCLEOTIDE SEQUENCE</scope>
    <source>
        <strain evidence="10">INE</strain>
    </source>
</reference>
<evidence type="ECO:0000256" key="7">
    <source>
        <dbReference type="HAMAP-Rule" id="MF_01131"/>
    </source>
</evidence>
<dbReference type="RefSeq" id="WP_240985431.1">
    <property type="nucleotide sequence ID" value="NZ_CDGJ01000078.1"/>
</dbReference>
<dbReference type="Pfam" id="PF06971">
    <property type="entry name" value="Put_DNA-bind_N"/>
    <property type="match status" value="1"/>
</dbReference>
<dbReference type="NCBIfam" id="NF003993">
    <property type="entry name" value="PRK05472.2-2"/>
    <property type="match status" value="1"/>
</dbReference>
<gene>
    <name evidence="7" type="primary">rex</name>
    <name evidence="10" type="ORF">DEACI_2647</name>
    <name evidence="9" type="ORF">DEACI_2655</name>
</gene>
<evidence type="ECO:0000256" key="2">
    <source>
        <dbReference type="ARBA" id="ARBA00022491"/>
    </source>
</evidence>
<dbReference type="PANTHER" id="PTHR35786:SF1">
    <property type="entry name" value="REDOX-SENSING TRANSCRIPTIONAL REPRESSOR REX 1"/>
    <property type="match status" value="1"/>
</dbReference>
<evidence type="ECO:0000313" key="9">
    <source>
        <dbReference type="EMBL" id="CAA7601984.1"/>
    </source>
</evidence>
<dbReference type="NCBIfam" id="NF003994">
    <property type="entry name" value="PRK05472.2-3"/>
    <property type="match status" value="1"/>
</dbReference>
<dbReference type="Pfam" id="PF02629">
    <property type="entry name" value="CoA_binding"/>
    <property type="match status" value="1"/>
</dbReference>
<sequence length="222" mass="24600">MKLKIPEATIIRLSLYLRNLCEMERKGHVTISSEYLAKSLGIKSALVRKDLAYFGEFGTKGVGYDVKDLHAQILRIFGLNANWNVAIIGEPGLAVFLDNNFKKRGFVISSIFNLDPEKVGTVVNGVRIQAMDSLEATLKGKNTRLVILAVPAPVAQEIADKLVKAGIQAILNFVPVVLNVPPWVKLRNVDLVMHLEILTFCVGTQRVRLVESRGKRPWIGQA</sequence>
<feature type="domain" description="CoA-binding" evidence="8">
    <location>
        <begin position="78"/>
        <end position="177"/>
    </location>
</feature>
<feature type="DNA-binding region" description="H-T-H motif" evidence="7">
    <location>
        <begin position="15"/>
        <end position="54"/>
    </location>
</feature>
<dbReference type="InterPro" id="IPR058236">
    <property type="entry name" value="Rex_actinobacterial-type"/>
</dbReference>
<keyword evidence="6 7" id="KW-0804">Transcription</keyword>
<evidence type="ECO:0000256" key="1">
    <source>
        <dbReference type="ARBA" id="ARBA00022490"/>
    </source>
</evidence>
<dbReference type="InterPro" id="IPR022876">
    <property type="entry name" value="Tscrpt_rep_Rex"/>
</dbReference>
<evidence type="ECO:0000256" key="4">
    <source>
        <dbReference type="ARBA" id="ARBA00023027"/>
    </source>
</evidence>
<comment type="subunit">
    <text evidence="7">Homodimer.</text>
</comment>
<dbReference type="InterPro" id="IPR036291">
    <property type="entry name" value="NAD(P)-bd_dom_sf"/>
</dbReference>
<keyword evidence="5 7" id="KW-0238">DNA-binding</keyword>
<reference evidence="9" key="2">
    <citation type="submission" date="2020-01" db="EMBL/GenBank/DDBJ databases">
        <authorList>
            <person name="Hornung B."/>
        </authorList>
    </citation>
    <scope>NUCLEOTIDE SEQUENCE</scope>
    <source>
        <strain evidence="9">PacBioINE</strain>
    </source>
</reference>
<dbReference type="InterPro" id="IPR003781">
    <property type="entry name" value="CoA-bd"/>
</dbReference>
<dbReference type="GO" id="GO:0003677">
    <property type="term" value="F:DNA binding"/>
    <property type="evidence" value="ECO:0007669"/>
    <property type="project" value="UniProtKB-UniRule"/>
</dbReference>
<dbReference type="InterPro" id="IPR036388">
    <property type="entry name" value="WH-like_DNA-bd_sf"/>
</dbReference>
<dbReference type="SUPFAM" id="SSF46785">
    <property type="entry name" value="Winged helix' DNA-binding domain"/>
    <property type="match status" value="1"/>
</dbReference>
<accession>A0A8S0WPK4</accession>
<dbReference type="PANTHER" id="PTHR35786">
    <property type="entry name" value="REDOX-SENSING TRANSCRIPTIONAL REPRESSOR REX"/>
    <property type="match status" value="1"/>
</dbReference>
<keyword evidence="2 7" id="KW-0678">Repressor</keyword>
<dbReference type="NCBIfam" id="NF003996">
    <property type="entry name" value="PRK05472.2-5"/>
    <property type="match status" value="1"/>
</dbReference>
<dbReference type="EMBL" id="LR746496">
    <property type="protein sequence ID" value="CAA7601984.1"/>
    <property type="molecule type" value="Genomic_DNA"/>
</dbReference>
<evidence type="ECO:0000256" key="5">
    <source>
        <dbReference type="ARBA" id="ARBA00023125"/>
    </source>
</evidence>
<protein>
    <recommendedName>
        <fullName evidence="7">Redox-sensing transcriptional repressor Rex</fullName>
    </recommendedName>
</protein>
<dbReference type="NCBIfam" id="NF003995">
    <property type="entry name" value="PRK05472.2-4"/>
    <property type="match status" value="1"/>
</dbReference>
<dbReference type="Gene3D" id="3.40.50.720">
    <property type="entry name" value="NAD(P)-binding Rossmann-like Domain"/>
    <property type="match status" value="1"/>
</dbReference>
<evidence type="ECO:0000313" key="11">
    <source>
        <dbReference type="Proteomes" id="UP001071230"/>
    </source>
</evidence>
<dbReference type="GO" id="GO:0045892">
    <property type="term" value="P:negative regulation of DNA-templated transcription"/>
    <property type="evidence" value="ECO:0007669"/>
    <property type="project" value="InterPro"/>
</dbReference>
<evidence type="ECO:0000256" key="6">
    <source>
        <dbReference type="ARBA" id="ARBA00023163"/>
    </source>
</evidence>
<dbReference type="Proteomes" id="UP001071230">
    <property type="component" value="Unassembled WGS sequence"/>
</dbReference>
<dbReference type="AlphaFoldDB" id="A0A8S0WPK4"/>
<dbReference type="HAMAP" id="MF_01131">
    <property type="entry name" value="Rex"/>
    <property type="match status" value="1"/>
</dbReference>
<evidence type="ECO:0000259" key="8">
    <source>
        <dbReference type="SMART" id="SM00881"/>
    </source>
</evidence>
<dbReference type="KEGG" id="aacx:DEACI_2655"/>
<comment type="subcellular location">
    <subcellularLocation>
        <location evidence="7">Cytoplasm</location>
    </subcellularLocation>
</comment>
<comment type="function">
    <text evidence="7">Modulates transcription in response to changes in cellular NADH/NAD(+) redox state.</text>
</comment>
<dbReference type="GO" id="GO:0051775">
    <property type="term" value="P:response to redox state"/>
    <property type="evidence" value="ECO:0007669"/>
    <property type="project" value="InterPro"/>
</dbReference>
<evidence type="ECO:0000313" key="10">
    <source>
        <dbReference type="EMBL" id="CEJ08172.1"/>
    </source>
</evidence>
<dbReference type="InterPro" id="IPR036390">
    <property type="entry name" value="WH_DNA-bd_sf"/>
</dbReference>
<dbReference type="Gene3D" id="1.10.10.10">
    <property type="entry name" value="Winged helix-like DNA-binding domain superfamily/Winged helix DNA-binding domain"/>
    <property type="match status" value="1"/>
</dbReference>
<dbReference type="SMART" id="SM00881">
    <property type="entry name" value="CoA_binding"/>
    <property type="match status" value="1"/>
</dbReference>
<organism evidence="9">
    <name type="scientific">Acididesulfobacillus acetoxydans</name>
    <dbReference type="NCBI Taxonomy" id="1561005"/>
    <lineage>
        <taxon>Bacteria</taxon>
        <taxon>Bacillati</taxon>
        <taxon>Bacillota</taxon>
        <taxon>Clostridia</taxon>
        <taxon>Eubacteriales</taxon>
        <taxon>Peptococcaceae</taxon>
        <taxon>Acididesulfobacillus</taxon>
    </lineage>
</organism>
<keyword evidence="4 7" id="KW-0520">NAD</keyword>
<comment type="caution">
    <text evidence="7">Lacks conserved residue(s) required for the propagation of feature annotation.</text>
</comment>